<dbReference type="EMBL" id="JAMZDX010000002">
    <property type="protein sequence ID" value="MCP2308271.1"/>
    <property type="molecule type" value="Genomic_DNA"/>
</dbReference>
<dbReference type="PIRSF" id="PIRSF016578">
    <property type="entry name" value="HsaA"/>
    <property type="match status" value="1"/>
</dbReference>
<dbReference type="Gene3D" id="2.40.110.10">
    <property type="entry name" value="Butyryl-CoA Dehydrogenase, subunit A, domain 2"/>
    <property type="match status" value="1"/>
</dbReference>
<dbReference type="Pfam" id="PF02771">
    <property type="entry name" value="Acyl-CoA_dh_N"/>
    <property type="match status" value="1"/>
</dbReference>
<dbReference type="Proteomes" id="UP001206483">
    <property type="component" value="Unassembled WGS sequence"/>
</dbReference>
<keyword evidence="4 5" id="KW-0274">FAD</keyword>
<sequence length="403" mass="43171">MFNEIISPDLSDLPPETRKFHAAVREYARDEVAPKALELDLQEAEDFDWEIVQKGHDIGLTRAVIPKEYGGLGVGVLGVAVAMEELAAACPAVALIFGATMLGQTPILLSGDPRLQARFLPIFGGDQVALACNAVAEHEAGTDLVIPQNAVHARIVTTARRDGDEYVINGQKRFCTNGKVADFASIYANMEGYEGATGLTGFIVPLDAEGVTRGIVADKMGYRACLGSELHFDNVRIPVENMIGGEAEGVAISTAQGNMARSTVAAISTGIARNALEHAVEYCGQRVQGGKLLHEHQFTAGKLATMTANVDAARLLYRRAADLVDNQLPAPEYEPAVAKLFADRVAIETAGMAVSLMGANGFVREYGAEKILRDSYGTRIFEGTPEALSLAVTDCLYREEDDL</sequence>
<evidence type="ECO:0000256" key="1">
    <source>
        <dbReference type="ARBA" id="ARBA00001974"/>
    </source>
</evidence>
<evidence type="ECO:0000256" key="3">
    <source>
        <dbReference type="ARBA" id="ARBA00022630"/>
    </source>
</evidence>
<dbReference type="InterPro" id="IPR037069">
    <property type="entry name" value="AcylCoA_DH/ox_N_sf"/>
</dbReference>
<dbReference type="InterPro" id="IPR006091">
    <property type="entry name" value="Acyl-CoA_Oxase/DH_mid-dom"/>
</dbReference>
<evidence type="ECO:0000259" key="7">
    <source>
        <dbReference type="Pfam" id="PF02770"/>
    </source>
</evidence>
<dbReference type="PANTHER" id="PTHR43884:SF12">
    <property type="entry name" value="ISOVALERYL-COA DEHYDROGENASE, MITOCHONDRIAL-RELATED"/>
    <property type="match status" value="1"/>
</dbReference>
<keyword evidence="3 5" id="KW-0285">Flavoprotein</keyword>
<dbReference type="Gene3D" id="1.20.140.10">
    <property type="entry name" value="Butyryl-CoA Dehydrogenase, subunit A, domain 3"/>
    <property type="match status" value="1"/>
</dbReference>
<evidence type="ECO:0000313" key="10">
    <source>
        <dbReference type="Proteomes" id="UP001206483"/>
    </source>
</evidence>
<dbReference type="SUPFAM" id="SSF47203">
    <property type="entry name" value="Acyl-CoA dehydrogenase C-terminal domain-like"/>
    <property type="match status" value="1"/>
</dbReference>
<name>A0ABT1IT15_9ACTN</name>
<proteinExistence type="inferred from homology"/>
<dbReference type="InterPro" id="IPR009100">
    <property type="entry name" value="AcylCoA_DH/oxidase_NM_dom_sf"/>
</dbReference>
<dbReference type="Pfam" id="PF02770">
    <property type="entry name" value="Acyl-CoA_dh_M"/>
    <property type="match status" value="1"/>
</dbReference>
<evidence type="ECO:0000259" key="8">
    <source>
        <dbReference type="Pfam" id="PF02771"/>
    </source>
</evidence>
<dbReference type="InterPro" id="IPR009075">
    <property type="entry name" value="AcylCo_DH/oxidase_C"/>
</dbReference>
<comment type="similarity">
    <text evidence="2 5">Belongs to the acyl-CoA dehydrogenase family.</text>
</comment>
<gene>
    <name evidence="9" type="ORF">FHR36_001395</name>
</gene>
<feature type="domain" description="Acyl-CoA dehydrogenase/oxidase C-terminal" evidence="6">
    <location>
        <begin position="248"/>
        <end position="388"/>
    </location>
</feature>
<protein>
    <submittedName>
        <fullName evidence="9">Alkylation response protein AidB-like acyl-CoA dehydrogenase</fullName>
    </submittedName>
</protein>
<organism evidence="9 10">
    <name type="scientific">Kitasatospora paracochleata</name>
    <dbReference type="NCBI Taxonomy" id="58354"/>
    <lineage>
        <taxon>Bacteria</taxon>
        <taxon>Bacillati</taxon>
        <taxon>Actinomycetota</taxon>
        <taxon>Actinomycetes</taxon>
        <taxon>Kitasatosporales</taxon>
        <taxon>Streptomycetaceae</taxon>
        <taxon>Kitasatospora</taxon>
    </lineage>
</organism>
<evidence type="ECO:0000259" key="6">
    <source>
        <dbReference type="Pfam" id="PF00441"/>
    </source>
</evidence>
<dbReference type="InterPro" id="IPR036250">
    <property type="entry name" value="AcylCo_DH-like_C"/>
</dbReference>
<dbReference type="SUPFAM" id="SSF56645">
    <property type="entry name" value="Acyl-CoA dehydrogenase NM domain-like"/>
    <property type="match status" value="1"/>
</dbReference>
<feature type="domain" description="Acyl-CoA oxidase/dehydrogenase middle" evidence="7">
    <location>
        <begin position="132"/>
        <end position="235"/>
    </location>
</feature>
<evidence type="ECO:0000256" key="2">
    <source>
        <dbReference type="ARBA" id="ARBA00009347"/>
    </source>
</evidence>
<dbReference type="RefSeq" id="WP_253794849.1">
    <property type="nucleotide sequence ID" value="NZ_BAAAUB010000048.1"/>
</dbReference>
<dbReference type="Gene3D" id="1.10.540.10">
    <property type="entry name" value="Acyl-CoA dehydrogenase/oxidase, N-terminal domain"/>
    <property type="match status" value="1"/>
</dbReference>
<feature type="domain" description="Acyl-CoA dehydrogenase/oxidase N-terminal" evidence="8">
    <location>
        <begin position="15"/>
        <end position="121"/>
    </location>
</feature>
<evidence type="ECO:0000313" key="9">
    <source>
        <dbReference type="EMBL" id="MCP2308271.1"/>
    </source>
</evidence>
<reference evidence="9 10" key="1">
    <citation type="submission" date="2022-06" db="EMBL/GenBank/DDBJ databases">
        <title>Sequencing the genomes of 1000 actinobacteria strains.</title>
        <authorList>
            <person name="Klenk H.-P."/>
        </authorList>
    </citation>
    <scope>NUCLEOTIDE SEQUENCE [LARGE SCALE GENOMIC DNA]</scope>
    <source>
        <strain evidence="9 10">DSM 41656</strain>
    </source>
</reference>
<keyword evidence="5" id="KW-0560">Oxidoreductase</keyword>
<dbReference type="InterPro" id="IPR046373">
    <property type="entry name" value="Acyl-CoA_Oxase/DH_mid-dom_sf"/>
</dbReference>
<dbReference type="Pfam" id="PF00441">
    <property type="entry name" value="Acyl-CoA_dh_1"/>
    <property type="match status" value="1"/>
</dbReference>
<dbReference type="PANTHER" id="PTHR43884">
    <property type="entry name" value="ACYL-COA DEHYDROGENASE"/>
    <property type="match status" value="1"/>
</dbReference>
<accession>A0ABT1IT15</accession>
<evidence type="ECO:0000256" key="4">
    <source>
        <dbReference type="ARBA" id="ARBA00022827"/>
    </source>
</evidence>
<keyword evidence="10" id="KW-1185">Reference proteome</keyword>
<comment type="cofactor">
    <cofactor evidence="1 5">
        <name>FAD</name>
        <dbReference type="ChEBI" id="CHEBI:57692"/>
    </cofactor>
</comment>
<dbReference type="InterPro" id="IPR013786">
    <property type="entry name" value="AcylCoA_DH/ox_N"/>
</dbReference>
<comment type="caution">
    <text evidence="9">The sequence shown here is derived from an EMBL/GenBank/DDBJ whole genome shotgun (WGS) entry which is preliminary data.</text>
</comment>
<evidence type="ECO:0000256" key="5">
    <source>
        <dbReference type="RuleBase" id="RU362125"/>
    </source>
</evidence>